<evidence type="ECO:0000313" key="1">
    <source>
        <dbReference type="EMBL" id="MPN47797.1"/>
    </source>
</evidence>
<dbReference type="AlphaFoldDB" id="A0A645I8Y0"/>
<sequence>MLPGAKQADGTIKKVSFNHAYTLVLNAKAKNPEAAMKYYEYLCNKSMQLAYAKDNGVPARYSALKDPSLNRAYFDVILESLQKTRFEPLVPYYLEQHDIMNNYLSAIMTKSMPSELAIKTAQSELQELYNQY</sequence>
<reference evidence="1" key="1">
    <citation type="submission" date="2019-08" db="EMBL/GenBank/DDBJ databases">
        <authorList>
            <person name="Kucharzyk K."/>
            <person name="Murdoch R.W."/>
            <person name="Higgins S."/>
            <person name="Loffler F."/>
        </authorList>
    </citation>
    <scope>NUCLEOTIDE SEQUENCE</scope>
</reference>
<protein>
    <submittedName>
        <fullName evidence="1">Uncharacterized protein</fullName>
    </submittedName>
</protein>
<dbReference type="EMBL" id="VSSQ01109562">
    <property type="protein sequence ID" value="MPN47797.1"/>
    <property type="molecule type" value="Genomic_DNA"/>
</dbReference>
<proteinExistence type="predicted"/>
<dbReference type="Gene3D" id="3.40.190.10">
    <property type="entry name" value="Periplasmic binding protein-like II"/>
    <property type="match status" value="2"/>
</dbReference>
<name>A0A645I8Y0_9ZZZZ</name>
<gene>
    <name evidence="1" type="ORF">SDC9_195401</name>
</gene>
<comment type="caution">
    <text evidence="1">The sequence shown here is derived from an EMBL/GenBank/DDBJ whole genome shotgun (WGS) entry which is preliminary data.</text>
</comment>
<dbReference type="SUPFAM" id="SSF53850">
    <property type="entry name" value="Periplasmic binding protein-like II"/>
    <property type="match status" value="1"/>
</dbReference>
<accession>A0A645I8Y0</accession>
<organism evidence="1">
    <name type="scientific">bioreactor metagenome</name>
    <dbReference type="NCBI Taxonomy" id="1076179"/>
    <lineage>
        <taxon>unclassified sequences</taxon>
        <taxon>metagenomes</taxon>
        <taxon>ecological metagenomes</taxon>
    </lineage>
</organism>